<comment type="caution">
    <text evidence="2">The sequence shown here is derived from an EMBL/GenBank/DDBJ whole genome shotgun (WGS) entry which is preliminary data.</text>
</comment>
<proteinExistence type="predicted"/>
<evidence type="ECO:0000256" key="1">
    <source>
        <dbReference type="SAM" id="Phobius"/>
    </source>
</evidence>
<evidence type="ECO:0000313" key="3">
    <source>
        <dbReference type="Proteomes" id="UP001235966"/>
    </source>
</evidence>
<keyword evidence="3" id="KW-1185">Reference proteome</keyword>
<evidence type="ECO:0000313" key="2">
    <source>
        <dbReference type="EMBL" id="MDP9800584.1"/>
    </source>
</evidence>
<feature type="transmembrane region" description="Helical" evidence="1">
    <location>
        <begin position="79"/>
        <end position="99"/>
    </location>
</feature>
<organism evidence="2 3">
    <name type="scientific">Arcanobacterium wilhelmae</name>
    <dbReference type="NCBI Taxonomy" id="1803177"/>
    <lineage>
        <taxon>Bacteria</taxon>
        <taxon>Bacillati</taxon>
        <taxon>Actinomycetota</taxon>
        <taxon>Actinomycetes</taxon>
        <taxon>Actinomycetales</taxon>
        <taxon>Actinomycetaceae</taxon>
        <taxon>Arcanobacterium</taxon>
    </lineage>
</organism>
<gene>
    <name evidence="2" type="ORF">J2S49_000660</name>
</gene>
<accession>A0ABT9NA43</accession>
<keyword evidence="1" id="KW-0812">Transmembrane</keyword>
<dbReference type="EMBL" id="JAUSQW010000001">
    <property type="protein sequence ID" value="MDP9800584.1"/>
    <property type="molecule type" value="Genomic_DNA"/>
</dbReference>
<feature type="transmembrane region" description="Helical" evidence="1">
    <location>
        <begin position="39"/>
        <end position="58"/>
    </location>
</feature>
<keyword evidence="1" id="KW-0472">Membrane</keyword>
<feature type="transmembrane region" description="Helical" evidence="1">
    <location>
        <begin position="105"/>
        <end position="125"/>
    </location>
</feature>
<dbReference type="RefSeq" id="WP_307014288.1">
    <property type="nucleotide sequence ID" value="NZ_JAUSQW010000001.1"/>
</dbReference>
<protein>
    <submittedName>
        <fullName evidence="2">Uncharacterized protein</fullName>
    </submittedName>
</protein>
<feature type="transmembrane region" description="Helical" evidence="1">
    <location>
        <begin position="12"/>
        <end position="33"/>
    </location>
</feature>
<name>A0ABT9NA43_9ACTO</name>
<keyword evidence="1" id="KW-1133">Transmembrane helix</keyword>
<reference evidence="2 3" key="1">
    <citation type="submission" date="2023-07" db="EMBL/GenBank/DDBJ databases">
        <title>Sequencing the genomes of 1000 actinobacteria strains.</title>
        <authorList>
            <person name="Klenk H.-P."/>
        </authorList>
    </citation>
    <scope>NUCLEOTIDE SEQUENCE [LARGE SCALE GENOMIC DNA]</scope>
    <source>
        <strain evidence="2 3">DSM 102162</strain>
    </source>
</reference>
<dbReference type="Proteomes" id="UP001235966">
    <property type="component" value="Unassembled WGS sequence"/>
</dbReference>
<sequence>MDDNAQKLQYLTYLGAGLAAFPVVPLAMGMLFLDGAPNRTAIVIMLAAGLLPMLAVAARAIVRSIRGTSWPREWRDFALNARAIGVGSAVLVLAAYTFYGTKAGFVPLLIPALVALEGPVALALASRTARNYASRA</sequence>